<name>A0A380TJJ1_9ZZZZ</name>
<proteinExistence type="inferred from homology"/>
<evidence type="ECO:0000256" key="3">
    <source>
        <dbReference type="ARBA" id="ARBA00022605"/>
    </source>
</evidence>
<dbReference type="SUPFAM" id="SSF51366">
    <property type="entry name" value="Ribulose-phoshate binding barrel"/>
    <property type="match status" value="1"/>
</dbReference>
<evidence type="ECO:0000256" key="2">
    <source>
        <dbReference type="ARBA" id="ARBA00012572"/>
    </source>
</evidence>
<comment type="pathway">
    <text evidence="1">Amino-acid biosynthesis; L-tryptophan biosynthesis; L-tryptophan from chorismate: step 3/5.</text>
</comment>
<dbReference type="EC" id="5.3.1.24" evidence="2"/>
<dbReference type="CDD" id="cd00405">
    <property type="entry name" value="PRAI"/>
    <property type="match status" value="1"/>
</dbReference>
<reference evidence="8" key="1">
    <citation type="submission" date="2018-07" db="EMBL/GenBank/DDBJ databases">
        <authorList>
            <person name="Quirk P.G."/>
            <person name="Krulwich T.A."/>
        </authorList>
    </citation>
    <scope>NUCLEOTIDE SEQUENCE</scope>
</reference>
<keyword evidence="3" id="KW-0028">Amino-acid biosynthesis</keyword>
<dbReference type="InterPro" id="IPR011060">
    <property type="entry name" value="RibuloseP-bd_barrel"/>
</dbReference>
<gene>
    <name evidence="8" type="primary">trpF</name>
    <name evidence="8" type="ORF">DF3PB_790013</name>
</gene>
<protein>
    <recommendedName>
        <fullName evidence="2">phosphoribosylanthranilate isomerase</fullName>
        <ecNumber evidence="2">5.3.1.24</ecNumber>
    </recommendedName>
</protein>
<dbReference type="GO" id="GO:0004640">
    <property type="term" value="F:phosphoribosylanthranilate isomerase activity"/>
    <property type="evidence" value="ECO:0007669"/>
    <property type="project" value="UniProtKB-EC"/>
</dbReference>
<accession>A0A380TJJ1</accession>
<evidence type="ECO:0000259" key="7">
    <source>
        <dbReference type="Pfam" id="PF00697"/>
    </source>
</evidence>
<dbReference type="UniPathway" id="UPA00035">
    <property type="reaction ID" value="UER00042"/>
</dbReference>
<keyword evidence="4" id="KW-0822">Tryptophan biosynthesis</keyword>
<dbReference type="EMBL" id="UIDG01000633">
    <property type="protein sequence ID" value="SUS08632.1"/>
    <property type="molecule type" value="Genomic_DNA"/>
</dbReference>
<dbReference type="PANTHER" id="PTHR42894">
    <property type="entry name" value="N-(5'-PHOSPHORIBOSYL)ANTHRANILATE ISOMERASE"/>
    <property type="match status" value="1"/>
</dbReference>
<dbReference type="GO" id="GO:0000162">
    <property type="term" value="P:L-tryptophan biosynthetic process"/>
    <property type="evidence" value="ECO:0007669"/>
    <property type="project" value="UniProtKB-UniPathway"/>
</dbReference>
<dbReference type="NCBIfam" id="NF002295">
    <property type="entry name" value="PRK01222.1-1"/>
    <property type="match status" value="1"/>
</dbReference>
<sequence>MAIAVKICGLSTQAALAAAVRGGARFVGFVFFPPSPRCLDLDRAATLAAQVPDTVQRVGLVVDADDATLDALMARVPLDMLQLHGSETPARVAAIKDRFGVPVIKSVAVATAADLARTAGYEAVADWLLFDAHPPAGADRPGGNARAFEWGLLNGIACQRPWFLAGGLEAGNVALAVRASGAKAVDVSSGVEDAPGRKSVAKIEAFLRTAMHLNVAAGAAAAAGR</sequence>
<dbReference type="HAMAP" id="MF_00135">
    <property type="entry name" value="PRAI"/>
    <property type="match status" value="1"/>
</dbReference>
<evidence type="ECO:0000256" key="5">
    <source>
        <dbReference type="ARBA" id="ARBA00023141"/>
    </source>
</evidence>
<evidence type="ECO:0000256" key="4">
    <source>
        <dbReference type="ARBA" id="ARBA00022822"/>
    </source>
</evidence>
<dbReference type="InterPro" id="IPR044643">
    <property type="entry name" value="TrpF_fam"/>
</dbReference>
<evidence type="ECO:0000256" key="6">
    <source>
        <dbReference type="ARBA" id="ARBA00023235"/>
    </source>
</evidence>
<dbReference type="InterPro" id="IPR001240">
    <property type="entry name" value="PRAI_dom"/>
</dbReference>
<keyword evidence="5" id="KW-0057">Aromatic amino acid biosynthesis</keyword>
<feature type="domain" description="N-(5'phosphoribosyl) anthranilate isomerase (PRAI)" evidence="7">
    <location>
        <begin position="5"/>
        <end position="207"/>
    </location>
</feature>
<keyword evidence="6 8" id="KW-0413">Isomerase</keyword>
<dbReference type="Pfam" id="PF00697">
    <property type="entry name" value="PRAI"/>
    <property type="match status" value="1"/>
</dbReference>
<dbReference type="PANTHER" id="PTHR42894:SF1">
    <property type="entry name" value="N-(5'-PHOSPHORIBOSYL)ANTHRANILATE ISOMERASE"/>
    <property type="match status" value="1"/>
</dbReference>
<dbReference type="InterPro" id="IPR013785">
    <property type="entry name" value="Aldolase_TIM"/>
</dbReference>
<dbReference type="Gene3D" id="3.20.20.70">
    <property type="entry name" value="Aldolase class I"/>
    <property type="match status" value="1"/>
</dbReference>
<dbReference type="AlphaFoldDB" id="A0A380TJJ1"/>
<organism evidence="8">
    <name type="scientific">metagenome</name>
    <dbReference type="NCBI Taxonomy" id="256318"/>
    <lineage>
        <taxon>unclassified sequences</taxon>
        <taxon>metagenomes</taxon>
    </lineage>
</organism>
<evidence type="ECO:0000256" key="1">
    <source>
        <dbReference type="ARBA" id="ARBA00004664"/>
    </source>
</evidence>
<evidence type="ECO:0000313" key="8">
    <source>
        <dbReference type="EMBL" id="SUS08632.1"/>
    </source>
</evidence>